<proteinExistence type="predicted"/>
<evidence type="ECO:0000313" key="2">
    <source>
        <dbReference type="Proteomes" id="UP000265520"/>
    </source>
</evidence>
<protein>
    <submittedName>
        <fullName evidence="1">Uncharacterized protein</fullName>
    </submittedName>
</protein>
<dbReference type="Proteomes" id="UP000265520">
    <property type="component" value="Unassembled WGS sequence"/>
</dbReference>
<organism evidence="1 2">
    <name type="scientific">Trifolium medium</name>
    <dbReference type="NCBI Taxonomy" id="97028"/>
    <lineage>
        <taxon>Eukaryota</taxon>
        <taxon>Viridiplantae</taxon>
        <taxon>Streptophyta</taxon>
        <taxon>Embryophyta</taxon>
        <taxon>Tracheophyta</taxon>
        <taxon>Spermatophyta</taxon>
        <taxon>Magnoliopsida</taxon>
        <taxon>eudicotyledons</taxon>
        <taxon>Gunneridae</taxon>
        <taxon>Pentapetalae</taxon>
        <taxon>rosids</taxon>
        <taxon>fabids</taxon>
        <taxon>Fabales</taxon>
        <taxon>Fabaceae</taxon>
        <taxon>Papilionoideae</taxon>
        <taxon>50 kb inversion clade</taxon>
        <taxon>NPAAA clade</taxon>
        <taxon>Hologalegina</taxon>
        <taxon>IRL clade</taxon>
        <taxon>Trifolieae</taxon>
        <taxon>Trifolium</taxon>
    </lineage>
</organism>
<evidence type="ECO:0000313" key="1">
    <source>
        <dbReference type="EMBL" id="MCI56749.1"/>
    </source>
</evidence>
<name>A0A392T6U3_9FABA</name>
<accession>A0A392T6U3</accession>
<feature type="non-terminal residue" evidence="1">
    <location>
        <position position="1"/>
    </location>
</feature>
<reference evidence="1 2" key="1">
    <citation type="journal article" date="2018" name="Front. Plant Sci.">
        <title>Red Clover (Trifolium pratense) and Zigzag Clover (T. medium) - A Picture of Genomic Similarities and Differences.</title>
        <authorList>
            <person name="Dluhosova J."/>
            <person name="Istvanek J."/>
            <person name="Nedelnik J."/>
            <person name="Repkova J."/>
        </authorList>
    </citation>
    <scope>NUCLEOTIDE SEQUENCE [LARGE SCALE GENOMIC DNA]</scope>
    <source>
        <strain evidence="2">cv. 10/8</strain>
        <tissue evidence="1">Leaf</tissue>
    </source>
</reference>
<dbReference type="EMBL" id="LXQA010517525">
    <property type="protein sequence ID" value="MCI56749.1"/>
    <property type="molecule type" value="Genomic_DNA"/>
</dbReference>
<sequence length="50" mass="5674">REKVRSAENLMTTVVEVIRVVVGSREMEIVTNVGNRVICLMTARRNWTGV</sequence>
<dbReference type="AlphaFoldDB" id="A0A392T6U3"/>
<keyword evidence="2" id="KW-1185">Reference proteome</keyword>
<comment type="caution">
    <text evidence="1">The sequence shown here is derived from an EMBL/GenBank/DDBJ whole genome shotgun (WGS) entry which is preliminary data.</text>
</comment>